<evidence type="ECO:0000256" key="7">
    <source>
        <dbReference type="ARBA" id="ARBA00038171"/>
    </source>
</evidence>
<dbReference type="PANTHER" id="PTHR46365">
    <property type="entry name" value="COPPER TRANSPORT PROTEIN ATOX1"/>
    <property type="match status" value="1"/>
</dbReference>
<dbReference type="GO" id="GO:0046872">
    <property type="term" value="F:metal ion binding"/>
    <property type="evidence" value="ECO:0007669"/>
    <property type="project" value="UniProtKB-KW"/>
</dbReference>
<dbReference type="Pfam" id="PF00403">
    <property type="entry name" value="HMA"/>
    <property type="match status" value="1"/>
</dbReference>
<dbReference type="AlphaFoldDB" id="A0A292PKU0"/>
<gene>
    <name evidence="9" type="ORF">GSTUAT00008818001</name>
</gene>
<sequence>MPECQFSVTMTCGGCSGAVDRSLKKLEGVEDLKIDLGAQTVKVTTNDSLKYEDVLEQIKKTGKKVTEGFVEVGGVLQKKEV</sequence>
<dbReference type="FunFam" id="3.30.70.100:FF:000008">
    <property type="entry name" value="Copper transport protein ATOX1"/>
    <property type="match status" value="1"/>
</dbReference>
<dbReference type="PROSITE" id="PS50846">
    <property type="entry name" value="HMA_2"/>
    <property type="match status" value="1"/>
</dbReference>
<dbReference type="GO" id="GO:0016531">
    <property type="term" value="F:copper chaperone activity"/>
    <property type="evidence" value="ECO:0007669"/>
    <property type="project" value="TreeGrafter"/>
</dbReference>
<evidence type="ECO:0000256" key="3">
    <source>
        <dbReference type="ARBA" id="ARBA00022796"/>
    </source>
</evidence>
<dbReference type="InterPro" id="IPR006121">
    <property type="entry name" value="HMA_dom"/>
</dbReference>
<keyword evidence="1" id="KW-0813">Transport</keyword>
<keyword evidence="3" id="KW-0187">Copper transport</keyword>
<evidence type="ECO:0000256" key="2">
    <source>
        <dbReference type="ARBA" id="ARBA00022723"/>
    </source>
</evidence>
<evidence type="ECO:0000256" key="5">
    <source>
        <dbReference type="ARBA" id="ARBA00023065"/>
    </source>
</evidence>
<dbReference type="GO" id="GO:0005829">
    <property type="term" value="C:cytosol"/>
    <property type="evidence" value="ECO:0007669"/>
    <property type="project" value="TreeGrafter"/>
</dbReference>
<organism evidence="9 10">
    <name type="scientific">Tuber aestivum</name>
    <name type="common">summer truffle</name>
    <dbReference type="NCBI Taxonomy" id="59557"/>
    <lineage>
        <taxon>Eukaryota</taxon>
        <taxon>Fungi</taxon>
        <taxon>Dikarya</taxon>
        <taxon>Ascomycota</taxon>
        <taxon>Pezizomycotina</taxon>
        <taxon>Pezizomycetes</taxon>
        <taxon>Pezizales</taxon>
        <taxon>Tuberaceae</taxon>
        <taxon>Tuber</taxon>
    </lineage>
</organism>
<dbReference type="PANTHER" id="PTHR46365:SF1">
    <property type="entry name" value="COPPER TRANSPORT PROTEIN ATOX1"/>
    <property type="match status" value="1"/>
</dbReference>
<evidence type="ECO:0000256" key="4">
    <source>
        <dbReference type="ARBA" id="ARBA00023008"/>
    </source>
</evidence>
<keyword evidence="2" id="KW-0479">Metal-binding</keyword>
<name>A0A292PKU0_9PEZI</name>
<reference evidence="9" key="1">
    <citation type="submission" date="2015-10" db="EMBL/GenBank/DDBJ databases">
        <authorList>
            <person name="Regsiter A."/>
            <person name="william w."/>
        </authorList>
    </citation>
    <scope>NUCLEOTIDE SEQUENCE</scope>
    <source>
        <strain evidence="9">Montdore</strain>
    </source>
</reference>
<comment type="similarity">
    <text evidence="7">Belongs to the ATX1 family.</text>
</comment>
<proteinExistence type="inferred from homology"/>
<feature type="domain" description="HMA" evidence="8">
    <location>
        <begin position="1"/>
        <end position="66"/>
    </location>
</feature>
<evidence type="ECO:0000256" key="1">
    <source>
        <dbReference type="ARBA" id="ARBA00022448"/>
    </source>
</evidence>
<keyword evidence="10" id="KW-1185">Reference proteome</keyword>
<keyword evidence="4" id="KW-0186">Copper</keyword>
<evidence type="ECO:0000259" key="8">
    <source>
        <dbReference type="PROSITE" id="PS50846"/>
    </source>
</evidence>
<dbReference type="InterPro" id="IPR051881">
    <property type="entry name" value="Copper_transport_ATOX1-like"/>
</dbReference>
<evidence type="ECO:0000256" key="6">
    <source>
        <dbReference type="ARBA" id="ARBA00023186"/>
    </source>
</evidence>
<dbReference type="CDD" id="cd00371">
    <property type="entry name" value="HMA"/>
    <property type="match status" value="1"/>
</dbReference>
<evidence type="ECO:0000313" key="9">
    <source>
        <dbReference type="EMBL" id="CUS07103.1"/>
    </source>
</evidence>
<evidence type="ECO:0000313" key="10">
    <source>
        <dbReference type="Proteomes" id="UP001412239"/>
    </source>
</evidence>
<dbReference type="EMBL" id="LN891252">
    <property type="protein sequence ID" value="CUS07103.1"/>
    <property type="molecule type" value="Genomic_DNA"/>
</dbReference>
<dbReference type="InterPro" id="IPR036163">
    <property type="entry name" value="HMA_dom_sf"/>
</dbReference>
<dbReference type="InterPro" id="IPR017969">
    <property type="entry name" value="Heavy-metal-associated_CS"/>
</dbReference>
<dbReference type="GO" id="GO:0006825">
    <property type="term" value="P:copper ion transport"/>
    <property type="evidence" value="ECO:0007669"/>
    <property type="project" value="UniProtKB-KW"/>
</dbReference>
<dbReference type="Proteomes" id="UP001412239">
    <property type="component" value="Unassembled WGS sequence"/>
</dbReference>
<dbReference type="PROSITE" id="PS01047">
    <property type="entry name" value="HMA_1"/>
    <property type="match status" value="1"/>
</dbReference>
<dbReference type="Gene3D" id="3.30.70.100">
    <property type="match status" value="1"/>
</dbReference>
<keyword evidence="5" id="KW-0406">Ion transport</keyword>
<accession>A0A292PKU0</accession>
<protein>
    <recommendedName>
        <fullName evidence="8">HMA domain-containing protein</fullName>
    </recommendedName>
</protein>
<keyword evidence="6" id="KW-0143">Chaperone</keyword>
<dbReference type="SUPFAM" id="SSF55008">
    <property type="entry name" value="HMA, heavy metal-associated domain"/>
    <property type="match status" value="1"/>
</dbReference>